<evidence type="ECO:0000313" key="2">
    <source>
        <dbReference type="EMBL" id="PYE12488.1"/>
    </source>
</evidence>
<comment type="caution">
    <text evidence="2">The sequence shown here is derived from an EMBL/GenBank/DDBJ whole genome shotgun (WGS) entry which is preliminary data.</text>
</comment>
<organism evidence="2 3">
    <name type="scientific">Williamsia limnetica</name>
    <dbReference type="NCBI Taxonomy" id="882452"/>
    <lineage>
        <taxon>Bacteria</taxon>
        <taxon>Bacillati</taxon>
        <taxon>Actinomycetota</taxon>
        <taxon>Actinomycetes</taxon>
        <taxon>Mycobacteriales</taxon>
        <taxon>Nocardiaceae</taxon>
        <taxon>Williamsia</taxon>
    </lineage>
</organism>
<evidence type="ECO:0000313" key="3">
    <source>
        <dbReference type="Proteomes" id="UP000247591"/>
    </source>
</evidence>
<accession>A0A318RA25</accession>
<dbReference type="AlphaFoldDB" id="A0A318RA25"/>
<dbReference type="Proteomes" id="UP000247591">
    <property type="component" value="Unassembled WGS sequence"/>
</dbReference>
<sequence length="243" mass="26708">MLLQGVEDVVREGFLLRAGVVPWEADSLRRFPPIHRDLFDNFLFSATRFAVGEGDWSTFPHACRRYLSATSGELQRPPPLIPPAVADTVAEVLSRFRQRETGEKFVAGIAGRVTAHEQQLAEQLFFALGDDRGDGLSAAGLRVYSKMMSARISDGFVHPAVGAHIWGDVPAGPPHLPSGGPHIRILRTIEALSRQWVTSPADRPKIERMIIDRAHTLGWRTESPGLVEGSPGQWEATPPPGNR</sequence>
<dbReference type="EMBL" id="QJSP01000022">
    <property type="protein sequence ID" value="PYE12488.1"/>
    <property type="molecule type" value="Genomic_DNA"/>
</dbReference>
<protein>
    <submittedName>
        <fullName evidence="2">Uncharacterized protein</fullName>
    </submittedName>
</protein>
<evidence type="ECO:0000256" key="1">
    <source>
        <dbReference type="SAM" id="MobiDB-lite"/>
    </source>
</evidence>
<feature type="region of interest" description="Disordered" evidence="1">
    <location>
        <begin position="221"/>
        <end position="243"/>
    </location>
</feature>
<gene>
    <name evidence="2" type="ORF">DFR67_12272</name>
</gene>
<keyword evidence="3" id="KW-1185">Reference proteome</keyword>
<reference evidence="2 3" key="1">
    <citation type="submission" date="2018-06" db="EMBL/GenBank/DDBJ databases">
        <title>Genomic Encyclopedia of Type Strains, Phase IV (KMG-IV): sequencing the most valuable type-strain genomes for metagenomic binning, comparative biology and taxonomic classification.</title>
        <authorList>
            <person name="Goeker M."/>
        </authorList>
    </citation>
    <scope>NUCLEOTIDE SEQUENCE [LARGE SCALE GENOMIC DNA]</scope>
    <source>
        <strain evidence="2 3">DSM 45521</strain>
    </source>
</reference>
<name>A0A318RA25_WILLI</name>
<proteinExistence type="predicted"/>